<keyword evidence="5 7" id="KW-0560">Oxidoreductase</keyword>
<feature type="binding site" evidence="6">
    <location>
        <position position="76"/>
    </location>
    <ligand>
        <name>Ni(2+)</name>
        <dbReference type="ChEBI" id="CHEBI:49786"/>
    </ligand>
</feature>
<dbReference type="InterPro" id="IPR018194">
    <property type="entry name" value="Ni-dep_hyd_lsu_Ni_BS"/>
</dbReference>
<feature type="binding site" evidence="6">
    <location>
        <position position="410"/>
    </location>
    <ligand>
        <name>Mg(2+)</name>
        <dbReference type="ChEBI" id="CHEBI:18420"/>
    </ligand>
</feature>
<feature type="binding site" evidence="6">
    <location>
        <position position="459"/>
    </location>
    <ligand>
        <name>Fe cation</name>
        <dbReference type="ChEBI" id="CHEBI:24875"/>
    </ligand>
</feature>
<dbReference type="OrthoDB" id="9761717at2"/>
<feature type="binding site" evidence="6">
    <location>
        <position position="462"/>
    </location>
    <ligand>
        <name>Mg(2+)</name>
        <dbReference type="ChEBI" id="CHEBI:18420"/>
    </ligand>
</feature>
<dbReference type="SUPFAM" id="SSF56762">
    <property type="entry name" value="HydB/Nqo4-like"/>
    <property type="match status" value="1"/>
</dbReference>
<dbReference type="RefSeq" id="WP_121457565.1">
    <property type="nucleotide sequence ID" value="NZ_RBXP01000013.1"/>
</dbReference>
<dbReference type="Proteomes" id="UP000270626">
    <property type="component" value="Unassembled WGS sequence"/>
</dbReference>
<name>A0A495WF04_9RHOO</name>
<organism evidence="8 9">
    <name type="scientific">Azonexus fungiphilus</name>
    <dbReference type="NCBI Taxonomy" id="146940"/>
    <lineage>
        <taxon>Bacteria</taxon>
        <taxon>Pseudomonadati</taxon>
        <taxon>Pseudomonadota</taxon>
        <taxon>Betaproteobacteria</taxon>
        <taxon>Rhodocyclales</taxon>
        <taxon>Azonexaceae</taxon>
        <taxon>Azonexus</taxon>
    </lineage>
</organism>
<dbReference type="InterPro" id="IPR001501">
    <property type="entry name" value="Ni-dep_hyd_lsu"/>
</dbReference>
<comment type="cofactor">
    <cofactor evidence="6">
        <name>Fe cation</name>
        <dbReference type="ChEBI" id="CHEBI:24875"/>
    </cofactor>
</comment>
<comment type="cofactor">
    <cofactor evidence="1 6">
        <name>Ni(2+)</name>
        <dbReference type="ChEBI" id="CHEBI:49786"/>
    </cofactor>
</comment>
<accession>A0A495WF04</accession>
<dbReference type="EMBL" id="RBXP01000013">
    <property type="protein sequence ID" value="RKT59313.1"/>
    <property type="molecule type" value="Genomic_DNA"/>
</dbReference>
<feature type="binding site" evidence="6">
    <location>
        <position position="73"/>
    </location>
    <ligand>
        <name>Ni(2+)</name>
        <dbReference type="ChEBI" id="CHEBI:49786"/>
    </ligand>
</feature>
<keyword evidence="3 6" id="KW-0533">Nickel</keyword>
<evidence type="ECO:0000256" key="4">
    <source>
        <dbReference type="ARBA" id="ARBA00022723"/>
    </source>
</evidence>
<dbReference type="AlphaFoldDB" id="A0A495WF04"/>
<dbReference type="GO" id="GO:0016151">
    <property type="term" value="F:nickel cation binding"/>
    <property type="evidence" value="ECO:0007669"/>
    <property type="project" value="InterPro"/>
</dbReference>
<dbReference type="PANTHER" id="PTHR43600:SF2">
    <property type="entry name" value="F420-NON-REDUCING HYDROGENASE VHU SUBUNIT A"/>
    <property type="match status" value="1"/>
</dbReference>
<proteinExistence type="inferred from homology"/>
<evidence type="ECO:0000256" key="7">
    <source>
        <dbReference type="RuleBase" id="RU003896"/>
    </source>
</evidence>
<dbReference type="PROSITE" id="PS00508">
    <property type="entry name" value="NI_HGENASE_L_2"/>
    <property type="match status" value="1"/>
</dbReference>
<gene>
    <name evidence="8" type="ORF">DFR40_1197</name>
</gene>
<feature type="binding site" evidence="6">
    <location>
        <position position="456"/>
    </location>
    <ligand>
        <name>Ni(2+)</name>
        <dbReference type="ChEBI" id="CHEBI:49786"/>
    </ligand>
</feature>
<dbReference type="InterPro" id="IPR029014">
    <property type="entry name" value="NiFe-Hase_large"/>
</dbReference>
<evidence type="ECO:0000313" key="8">
    <source>
        <dbReference type="EMBL" id="RKT59313.1"/>
    </source>
</evidence>
<keyword evidence="4 6" id="KW-0479">Metal-binding</keyword>
<dbReference type="GO" id="GO:0008901">
    <property type="term" value="F:ferredoxin hydrogenase activity"/>
    <property type="evidence" value="ECO:0007669"/>
    <property type="project" value="InterPro"/>
</dbReference>
<evidence type="ECO:0000256" key="3">
    <source>
        <dbReference type="ARBA" id="ARBA00022596"/>
    </source>
</evidence>
<evidence type="ECO:0000256" key="2">
    <source>
        <dbReference type="ARBA" id="ARBA00009292"/>
    </source>
</evidence>
<evidence type="ECO:0000256" key="1">
    <source>
        <dbReference type="ARBA" id="ARBA00001967"/>
    </source>
</evidence>
<keyword evidence="6" id="KW-0408">Iron</keyword>
<protein>
    <submittedName>
        <fullName evidence="8">NAD(P)-dependent nickel-iron dehydrogenase catalytic subunit</fullName>
    </submittedName>
</protein>
<keyword evidence="6" id="KW-0460">Magnesium</keyword>
<dbReference type="PROSITE" id="PS00507">
    <property type="entry name" value="NI_HGENASE_L_1"/>
    <property type="match status" value="1"/>
</dbReference>
<evidence type="ECO:0000313" key="9">
    <source>
        <dbReference type="Proteomes" id="UP000270626"/>
    </source>
</evidence>
<feature type="binding site" evidence="6">
    <location>
        <position position="54"/>
    </location>
    <ligand>
        <name>Mg(2+)</name>
        <dbReference type="ChEBI" id="CHEBI:18420"/>
    </ligand>
</feature>
<dbReference type="PANTHER" id="PTHR43600">
    <property type="entry name" value="COENZYME F420 HYDROGENASE, SUBUNIT ALPHA"/>
    <property type="match status" value="1"/>
</dbReference>
<sequence>MFELETAAHPETLRRVAIDPVTRVEGHGKVTLLLDQDNKIHQVRLHIVEFRGFEVFIEGRPYWEVPVTVQRLCGICPVSHQLAAVKAMDLIAGYGQLTATAEKLRRLLHYGQIVQSHAVHFYHLASPDLLLGFDSDLTRRNIVGVALDFPEIAKQGVLLRKFGQEVIRHVAGKRVHGTGAIPGGVNKALSVAERDEMARDIDQMIVWTQGAIDMVRRLHETNPGFYNVFGDTPASMMGLVRADGALDFYHGALRAVDAAGRTIFDQVDYADYQQVLQEEIKPWSYMKFPHIRSLGADDGWYKVGPLARVQAASYLATPLAEAERLKMLALGNGKPVHGTLVYHWARLIEILHAAEMIRDLLHDNDILGHDLMADRGTRRPEAVGVIEAPRGTLFHHYRVNEDDQVTYCNLIVSTTNNNQAMNESIRTVARQYLDGRELTEGLLNHIECAIRAYDPCLSCATHALGKMPMTVELVDADGALVDRMSRGG</sequence>
<feature type="binding site" evidence="6">
    <location>
        <position position="76"/>
    </location>
    <ligand>
        <name>Fe cation</name>
        <dbReference type="ChEBI" id="CHEBI:24875"/>
    </ligand>
</feature>
<dbReference type="Gene3D" id="1.10.645.10">
    <property type="entry name" value="Cytochrome-c3 Hydrogenase, chain B"/>
    <property type="match status" value="1"/>
</dbReference>
<keyword evidence="9" id="KW-1185">Reference proteome</keyword>
<reference evidence="8 9" key="1">
    <citation type="submission" date="2018-10" db="EMBL/GenBank/DDBJ databases">
        <title>Genomic Encyclopedia of Type Strains, Phase IV (KMG-IV): sequencing the most valuable type-strain genomes for metagenomic binning, comparative biology and taxonomic classification.</title>
        <authorList>
            <person name="Goeker M."/>
        </authorList>
    </citation>
    <scope>NUCLEOTIDE SEQUENCE [LARGE SCALE GENOMIC DNA]</scope>
    <source>
        <strain evidence="8 9">DSM 23841</strain>
    </source>
</reference>
<dbReference type="Pfam" id="PF00374">
    <property type="entry name" value="NiFeSe_Hases"/>
    <property type="match status" value="2"/>
</dbReference>
<evidence type="ECO:0000256" key="6">
    <source>
        <dbReference type="PIRSR" id="PIRSR601501-1"/>
    </source>
</evidence>
<evidence type="ECO:0000256" key="5">
    <source>
        <dbReference type="ARBA" id="ARBA00023002"/>
    </source>
</evidence>
<comment type="caution">
    <text evidence="8">The sequence shown here is derived from an EMBL/GenBank/DDBJ whole genome shotgun (WGS) entry which is preliminary data.</text>
</comment>
<comment type="similarity">
    <text evidence="2 7">Belongs to the [NiFe]/[NiFeSe] hydrogenase large subunit family.</text>
</comment>